<keyword evidence="1" id="KW-0812">Transmembrane</keyword>
<dbReference type="InterPro" id="IPR057435">
    <property type="entry name" value="Lips"/>
</dbReference>
<dbReference type="PANTHER" id="PTHR37686">
    <property type="entry name" value="LD36006P"/>
    <property type="match status" value="1"/>
</dbReference>
<proteinExistence type="predicted"/>
<sequence length="974" mass="113520">MEEETVPINPDLKPDFHKEIRFQLSQIQDWDPNSYQFTLPELSELPTLDKPLSFDKAFDKPGINEKQKLAIDELGNQLYLNQEQLQQIRKTGEFTVESQEFPDQVYRWAINIGFQKGTDKIKDTLIKGIAFGTEQFIINIPNRIWKGHYISIWHSIKSFTFGFLNLIALPFGSLDSEKRMVNNESTLNKIRTNILFDILGNECIQRQESNEIWYETEDGLRIRLFNASDFEVPDTLSDRFTTFMKDIKDRQLNNRAFILEQMKQEFPNLSDNLIKQKLADVEVEEQQRLIADFLRENLDKNVCLKIIELMASIWLIRTAQKDKNEERDNALNIFITDIKAKHWIKSRINDWYNNQISSFTEKWEKQHPLINYINKYDTNGTLYLLRQNLSIIESPDYVSQVNKYERVADETFNWSYRYWLPSSWQIKITGTPENPFYSVDKYKRLTTTSKYPGWRIINLFLQASTIINNGAFYCFANAFYGPFGIRSIFGINAFQPDKTIDQRTGTLISTGRSFNTWFGRIKSLWSNIISCRKEFNEKPDIGVFGKSIVNPFNWFWNYICKGVIGTLVTFVGHPILTLISTPLSIILFLTSPFWGFGFSLIKYLFDILIYDTDSVSGFFPLFRYLIWEIMLKGLGQFILSILGIIGAGLLGSVIGYFGSVLRFCGRSVYDAMIYSLFIKRFGRIPQADSFTARLISGPGLASSYYYQVDVETVRLLLLIELSKKEMNAYSKQEGKKIDQPLNTYSEFLDSFSDHGLIKDSSHSVLNNFKKNNQLIKDKLDTLIKEQWVKQGLKNYERQFSAYSCRLTKNDLIIVLENATTLCQNFYQNRIFKYMDQQDIYDIWFNLNIAENDWLALTKKLLISIFSSSILQPIEEVDNAGFKLVVQHINTKSYFKEMWAGSINDDLALVTIKEPTINQEQNDTVITLPSPTRILITPKDINYIQNQYERYLFLTSKDYDIFLAQKAPQILLEKN</sequence>
<reference evidence="2" key="1">
    <citation type="submission" date="2018-10" db="EMBL/GenBank/DDBJ databases">
        <title>Hidden diversity of soil giant viruses.</title>
        <authorList>
            <person name="Schulz F."/>
            <person name="Alteio L."/>
            <person name="Goudeau D."/>
            <person name="Ryan E.M."/>
            <person name="Malmstrom R.R."/>
            <person name="Blanchard J."/>
            <person name="Woyke T."/>
        </authorList>
    </citation>
    <scope>NUCLEOTIDE SEQUENCE</scope>
    <source>
        <strain evidence="2">BAV1</strain>
    </source>
</reference>
<protein>
    <submittedName>
        <fullName evidence="2">Structural ppiase-like protein</fullName>
    </submittedName>
</protein>
<evidence type="ECO:0000313" key="2">
    <source>
        <dbReference type="EMBL" id="AYV77064.1"/>
    </source>
</evidence>
<keyword evidence="1" id="KW-0472">Membrane</keyword>
<gene>
    <name evidence="2" type="ORF">Barrevirus10_10</name>
</gene>
<accession>A0A3G4ZRX0</accession>
<feature type="transmembrane region" description="Helical" evidence="1">
    <location>
        <begin position="637"/>
        <end position="658"/>
    </location>
</feature>
<name>A0A3G4ZRX0_9VIRU</name>
<dbReference type="PANTHER" id="PTHR37686:SF1">
    <property type="entry name" value="LD36006P"/>
    <property type="match status" value="1"/>
</dbReference>
<feature type="transmembrane region" description="Helical" evidence="1">
    <location>
        <begin position="554"/>
        <end position="576"/>
    </location>
</feature>
<dbReference type="Pfam" id="PF25228">
    <property type="entry name" value="Lips"/>
    <property type="match status" value="1"/>
</dbReference>
<feature type="transmembrane region" description="Helical" evidence="1">
    <location>
        <begin position="583"/>
        <end position="601"/>
    </location>
</feature>
<dbReference type="EMBL" id="MK072007">
    <property type="protein sequence ID" value="AYV77064.1"/>
    <property type="molecule type" value="Genomic_DNA"/>
</dbReference>
<organism evidence="2">
    <name type="scientific">Barrevirus sp</name>
    <dbReference type="NCBI Taxonomy" id="2487763"/>
    <lineage>
        <taxon>Viruses</taxon>
        <taxon>Varidnaviria</taxon>
        <taxon>Bamfordvirae</taxon>
        <taxon>Nucleocytoviricota</taxon>
        <taxon>Megaviricetes</taxon>
        <taxon>Imitervirales</taxon>
        <taxon>Mimiviridae</taxon>
        <taxon>Klosneuvirinae</taxon>
    </lineage>
</organism>
<keyword evidence="1" id="KW-1133">Transmembrane helix</keyword>
<evidence type="ECO:0000256" key="1">
    <source>
        <dbReference type="SAM" id="Phobius"/>
    </source>
</evidence>